<dbReference type="InterPro" id="IPR027417">
    <property type="entry name" value="P-loop_NTPase"/>
</dbReference>
<dbReference type="FunFam" id="3.40.50.300:FF:000948">
    <property type="entry name" value="Thymidine kinase"/>
    <property type="match status" value="1"/>
</dbReference>
<dbReference type="SUPFAM" id="SSF52540">
    <property type="entry name" value="P-loop containing nucleoside triphosphate hydrolases"/>
    <property type="match status" value="1"/>
</dbReference>
<dbReference type="GO" id="GO:0046872">
    <property type="term" value="F:metal ion binding"/>
    <property type="evidence" value="ECO:0007669"/>
    <property type="project" value="UniProtKB-KW"/>
</dbReference>
<dbReference type="GO" id="GO:0046104">
    <property type="term" value="P:thymidine metabolic process"/>
    <property type="evidence" value="ECO:0007669"/>
    <property type="project" value="TreeGrafter"/>
</dbReference>
<dbReference type="PANTHER" id="PTHR11441">
    <property type="entry name" value="THYMIDINE KINASE"/>
    <property type="match status" value="1"/>
</dbReference>
<dbReference type="PIRSF" id="PIRSF035805">
    <property type="entry name" value="TK_cell"/>
    <property type="match status" value="1"/>
</dbReference>
<reference evidence="11" key="1">
    <citation type="journal article" date="2020" name="Nature">
        <title>Giant virus diversity and host interactions through global metagenomics.</title>
        <authorList>
            <person name="Schulz F."/>
            <person name="Roux S."/>
            <person name="Paez-Espino D."/>
            <person name="Jungbluth S."/>
            <person name="Walsh D.A."/>
            <person name="Denef V.J."/>
            <person name="McMahon K.D."/>
            <person name="Konstantinidis K.T."/>
            <person name="Eloe-Fadrosh E.A."/>
            <person name="Kyrpides N.C."/>
            <person name="Woyke T."/>
        </authorList>
    </citation>
    <scope>NUCLEOTIDE SEQUENCE</scope>
    <source>
        <strain evidence="11">GVMAG-S-1102113-126</strain>
    </source>
</reference>
<dbReference type="Gene3D" id="3.40.50.300">
    <property type="entry name" value="P-loop containing nucleotide triphosphate hydrolases"/>
    <property type="match status" value="1"/>
</dbReference>
<keyword evidence="4" id="KW-0808">Transferase</keyword>
<keyword evidence="7" id="KW-0418">Kinase</keyword>
<evidence type="ECO:0000256" key="1">
    <source>
        <dbReference type="ARBA" id="ARBA00007587"/>
    </source>
</evidence>
<evidence type="ECO:0000256" key="4">
    <source>
        <dbReference type="ARBA" id="ARBA00022679"/>
    </source>
</evidence>
<accession>A0A6C0KAD8</accession>
<dbReference type="InterPro" id="IPR001267">
    <property type="entry name" value="Thymidine_kinase"/>
</dbReference>
<dbReference type="AlphaFoldDB" id="A0A6C0KAD8"/>
<evidence type="ECO:0000256" key="9">
    <source>
        <dbReference type="ARBA" id="ARBA00022840"/>
    </source>
</evidence>
<evidence type="ECO:0000256" key="3">
    <source>
        <dbReference type="ARBA" id="ARBA00022634"/>
    </source>
</evidence>
<keyword evidence="8" id="KW-0862">Zinc</keyword>
<sequence length="179" mass="19914">MARYEIIVGCMFSGKSTELLRRVGRYSAIGKKVLVVNSSLDSRGEGTQTHSGTRTPATKVRNLMDLVDTQEYIDSEVIAVDEAQFFGDLVEFHNKCVDDNGKILIVAGLDGTSEREPFGQIHMTLCKCDSIVKLNAMDMITKDGTLAIFSKRISETWRTIDIGGTDKYIAVSRSNYLKY</sequence>
<dbReference type="GO" id="GO:0071897">
    <property type="term" value="P:DNA biosynthetic process"/>
    <property type="evidence" value="ECO:0007669"/>
    <property type="project" value="UniProtKB-KW"/>
</dbReference>
<protein>
    <recommendedName>
        <fullName evidence="2">thymidine kinase</fullName>
        <ecNumber evidence="2">2.7.1.21</ecNumber>
    </recommendedName>
</protein>
<proteinExistence type="inferred from homology"/>
<dbReference type="GO" id="GO:0004797">
    <property type="term" value="F:thymidine kinase activity"/>
    <property type="evidence" value="ECO:0007669"/>
    <property type="project" value="UniProtKB-EC"/>
</dbReference>
<dbReference type="EMBL" id="MN740844">
    <property type="protein sequence ID" value="QHU14639.1"/>
    <property type="molecule type" value="Genomic_DNA"/>
</dbReference>
<keyword evidence="6" id="KW-0547">Nucleotide-binding</keyword>
<dbReference type="Gene3D" id="3.30.60.20">
    <property type="match status" value="1"/>
</dbReference>
<evidence type="ECO:0000256" key="5">
    <source>
        <dbReference type="ARBA" id="ARBA00022723"/>
    </source>
</evidence>
<evidence type="ECO:0000256" key="2">
    <source>
        <dbReference type="ARBA" id="ARBA00012118"/>
    </source>
</evidence>
<comment type="catalytic activity">
    <reaction evidence="10">
        <text>thymidine + ATP = dTMP + ADP + H(+)</text>
        <dbReference type="Rhea" id="RHEA:19129"/>
        <dbReference type="ChEBI" id="CHEBI:15378"/>
        <dbReference type="ChEBI" id="CHEBI:17748"/>
        <dbReference type="ChEBI" id="CHEBI:30616"/>
        <dbReference type="ChEBI" id="CHEBI:63528"/>
        <dbReference type="ChEBI" id="CHEBI:456216"/>
        <dbReference type="EC" id="2.7.1.21"/>
    </reaction>
</comment>
<dbReference type="Pfam" id="PF00265">
    <property type="entry name" value="TK"/>
    <property type="match status" value="1"/>
</dbReference>
<dbReference type="PANTHER" id="PTHR11441:SF0">
    <property type="entry name" value="THYMIDINE KINASE, CYTOSOLIC"/>
    <property type="match status" value="1"/>
</dbReference>
<keyword evidence="3" id="KW-0237">DNA synthesis</keyword>
<evidence type="ECO:0000256" key="7">
    <source>
        <dbReference type="ARBA" id="ARBA00022777"/>
    </source>
</evidence>
<keyword evidence="5" id="KW-0479">Metal-binding</keyword>
<evidence type="ECO:0000313" key="11">
    <source>
        <dbReference type="EMBL" id="QHU14639.1"/>
    </source>
</evidence>
<organism evidence="11">
    <name type="scientific">viral metagenome</name>
    <dbReference type="NCBI Taxonomy" id="1070528"/>
    <lineage>
        <taxon>unclassified sequences</taxon>
        <taxon>metagenomes</taxon>
        <taxon>organismal metagenomes</taxon>
    </lineage>
</organism>
<evidence type="ECO:0000256" key="10">
    <source>
        <dbReference type="ARBA" id="ARBA00048254"/>
    </source>
</evidence>
<comment type="similarity">
    <text evidence="1">Belongs to the thymidine kinase family.</text>
</comment>
<evidence type="ECO:0000256" key="6">
    <source>
        <dbReference type="ARBA" id="ARBA00022741"/>
    </source>
</evidence>
<dbReference type="EC" id="2.7.1.21" evidence="2"/>
<evidence type="ECO:0000256" key="8">
    <source>
        <dbReference type="ARBA" id="ARBA00022833"/>
    </source>
</evidence>
<keyword evidence="9" id="KW-0067">ATP-binding</keyword>
<name>A0A6C0KAD8_9ZZZZ</name>
<dbReference type="GO" id="GO:0005524">
    <property type="term" value="F:ATP binding"/>
    <property type="evidence" value="ECO:0007669"/>
    <property type="project" value="UniProtKB-KW"/>
</dbReference>